<name>A0AAD4S7H8_9MAGN</name>
<dbReference type="GO" id="GO:0003729">
    <property type="term" value="F:mRNA binding"/>
    <property type="evidence" value="ECO:0007669"/>
    <property type="project" value="UniProtKB-ARBA"/>
</dbReference>
<comment type="caution">
    <text evidence="5">The sequence shown here is derived from an EMBL/GenBank/DDBJ whole genome shotgun (WGS) entry which is preliminary data.</text>
</comment>
<dbReference type="InterPro" id="IPR046960">
    <property type="entry name" value="PPR_At4g14850-like_plant"/>
</dbReference>
<evidence type="ECO:0000256" key="1">
    <source>
        <dbReference type="ARBA" id="ARBA00006643"/>
    </source>
</evidence>
<dbReference type="InterPro" id="IPR011990">
    <property type="entry name" value="TPR-like_helical_dom_sf"/>
</dbReference>
<dbReference type="InterPro" id="IPR002885">
    <property type="entry name" value="PPR_rpt"/>
</dbReference>
<evidence type="ECO:0000256" key="2">
    <source>
        <dbReference type="ARBA" id="ARBA00022737"/>
    </source>
</evidence>
<dbReference type="NCBIfam" id="TIGR00756">
    <property type="entry name" value="PPR"/>
    <property type="match status" value="4"/>
</dbReference>
<dbReference type="GO" id="GO:0008270">
    <property type="term" value="F:zinc ion binding"/>
    <property type="evidence" value="ECO:0007669"/>
    <property type="project" value="InterPro"/>
</dbReference>
<dbReference type="FunFam" id="1.25.40.10:FF:000333">
    <property type="entry name" value="Pentatricopeptide repeat-containing protein"/>
    <property type="match status" value="1"/>
</dbReference>
<dbReference type="FunFam" id="1.25.40.10:FF:000690">
    <property type="entry name" value="Pentatricopeptide repeat-containing protein"/>
    <property type="match status" value="1"/>
</dbReference>
<feature type="repeat" description="PPR" evidence="3">
    <location>
        <begin position="326"/>
        <end position="360"/>
    </location>
</feature>
<dbReference type="Pfam" id="PF14432">
    <property type="entry name" value="DYW_deaminase"/>
    <property type="match status" value="1"/>
</dbReference>
<keyword evidence="2" id="KW-0677">Repeat</keyword>
<gene>
    <name evidence="5" type="ORF">MKW98_030948</name>
</gene>
<reference evidence="5" key="1">
    <citation type="submission" date="2022-04" db="EMBL/GenBank/DDBJ databases">
        <title>A functionally conserved STORR gene fusion in Papaver species that diverged 16.8 million years ago.</title>
        <authorList>
            <person name="Catania T."/>
        </authorList>
    </citation>
    <scope>NUCLEOTIDE SEQUENCE</scope>
    <source>
        <strain evidence="5">S-188037</strain>
    </source>
</reference>
<organism evidence="5 6">
    <name type="scientific">Papaver atlanticum</name>
    <dbReference type="NCBI Taxonomy" id="357466"/>
    <lineage>
        <taxon>Eukaryota</taxon>
        <taxon>Viridiplantae</taxon>
        <taxon>Streptophyta</taxon>
        <taxon>Embryophyta</taxon>
        <taxon>Tracheophyta</taxon>
        <taxon>Spermatophyta</taxon>
        <taxon>Magnoliopsida</taxon>
        <taxon>Ranunculales</taxon>
        <taxon>Papaveraceae</taxon>
        <taxon>Papaveroideae</taxon>
        <taxon>Papaver</taxon>
    </lineage>
</organism>
<dbReference type="GO" id="GO:0009451">
    <property type="term" value="P:RNA modification"/>
    <property type="evidence" value="ECO:0007669"/>
    <property type="project" value="InterPro"/>
</dbReference>
<dbReference type="InterPro" id="IPR032867">
    <property type="entry name" value="DYW_dom"/>
</dbReference>
<proteinExistence type="inferred from homology"/>
<dbReference type="PANTHER" id="PTHR47926:SF452">
    <property type="entry name" value="PENTATRICOPEPTIDE REPEAT-CONTAINING PROTEIN"/>
    <property type="match status" value="1"/>
</dbReference>
<dbReference type="Gene3D" id="1.25.40.10">
    <property type="entry name" value="Tetratricopeptide repeat domain"/>
    <property type="match status" value="3"/>
</dbReference>
<dbReference type="Pfam" id="PF13041">
    <property type="entry name" value="PPR_2"/>
    <property type="match status" value="2"/>
</dbReference>
<dbReference type="PROSITE" id="PS51375">
    <property type="entry name" value="PPR"/>
    <property type="match status" value="3"/>
</dbReference>
<dbReference type="Pfam" id="PF13812">
    <property type="entry name" value="PPR_3"/>
    <property type="match status" value="1"/>
</dbReference>
<evidence type="ECO:0000256" key="3">
    <source>
        <dbReference type="PROSITE-ProRule" id="PRU00708"/>
    </source>
</evidence>
<sequence length="633" mass="71910">MFLLSNSPPLRNSPPPPCIPQAEIKSCKTMRDLIQIHAKKIKTGRIRDPFAAAEILQFCALTNHGDLQYARLVFDRMEEPNCFSFNTIIRAFSETNNQSIESLIIFSQMLYNEFVEPNRFTFPSVLKACGNMRRIEEGKQVHCQIIKRGSGLDLDEFIVSNLVRMYAICGLMKDARKLFEKSGVTRKVSVSDGNIVLWNVMIDGYIRIGDFDSARKLFDLMTQRSVVSWNGMIAGYAQNGYFKEALEIFQKMQLENVCPNYVTLVSVLPAISRLGALELGKWVHLYCQRNKIEVDDVLGSALIDMYSKCGSIEMAIQVFERVPRRNPVTWNAIIGGLSVHGLAIDALDYFNKMETEGVKPTDVCYISVLSACSHAGLVDEGRLYFDQMVRIAGLDPRIEHYGCMVDLLGRAGLFEEAEEFISKMPIKPDGVIWKALLGACKMHGNVEMGQRVAKKLMDLAPSDSGSYVALSNIYASLGDWEGVSAVRLMMKEKDIRKNPGCSWIELDGTIHEFLVEDESHPRAREIRLMLQEMSEKLRLNGYKPDTKQVLLNMDEEERESLVFHHSEKIAVAFGLISTKKNAPLQIVKNLRICGDCHSSMKFISRIYNRRIIVRDRNRFHHFENGVCSCMDYW</sequence>
<dbReference type="FunFam" id="1.25.40.10:FF:000470">
    <property type="entry name" value="Pentatricopeptide repeat-containing protein At5g66520"/>
    <property type="match status" value="1"/>
</dbReference>
<evidence type="ECO:0000313" key="6">
    <source>
        <dbReference type="Proteomes" id="UP001202328"/>
    </source>
</evidence>
<feature type="domain" description="DYW" evidence="4">
    <location>
        <begin position="541"/>
        <end position="633"/>
    </location>
</feature>
<dbReference type="Proteomes" id="UP001202328">
    <property type="component" value="Unassembled WGS sequence"/>
</dbReference>
<dbReference type="PANTHER" id="PTHR47926">
    <property type="entry name" value="PENTATRICOPEPTIDE REPEAT-CONTAINING PROTEIN"/>
    <property type="match status" value="1"/>
</dbReference>
<dbReference type="AlphaFoldDB" id="A0AAD4S7H8"/>
<feature type="repeat" description="PPR" evidence="3">
    <location>
        <begin position="194"/>
        <end position="224"/>
    </location>
</feature>
<dbReference type="InterPro" id="IPR046848">
    <property type="entry name" value="E_motif"/>
</dbReference>
<feature type="repeat" description="PPR" evidence="3">
    <location>
        <begin position="225"/>
        <end position="259"/>
    </location>
</feature>
<dbReference type="EMBL" id="JAJJMB010013238">
    <property type="protein sequence ID" value="KAI3869767.1"/>
    <property type="molecule type" value="Genomic_DNA"/>
</dbReference>
<dbReference type="Pfam" id="PF01535">
    <property type="entry name" value="PPR"/>
    <property type="match status" value="3"/>
</dbReference>
<keyword evidence="6" id="KW-1185">Reference proteome</keyword>
<protein>
    <recommendedName>
        <fullName evidence="4">DYW domain-containing protein</fullName>
    </recommendedName>
</protein>
<comment type="similarity">
    <text evidence="1">Belongs to the PPR family. PCMP-H subfamily.</text>
</comment>
<evidence type="ECO:0000259" key="4">
    <source>
        <dbReference type="Pfam" id="PF14432"/>
    </source>
</evidence>
<dbReference type="Pfam" id="PF20431">
    <property type="entry name" value="E_motif"/>
    <property type="match status" value="1"/>
</dbReference>
<evidence type="ECO:0000313" key="5">
    <source>
        <dbReference type="EMBL" id="KAI3869767.1"/>
    </source>
</evidence>
<dbReference type="SUPFAM" id="SSF48452">
    <property type="entry name" value="TPR-like"/>
    <property type="match status" value="1"/>
</dbReference>
<accession>A0AAD4S7H8</accession>